<organism evidence="2 3">
    <name type="scientific">candidate division WOR-1 bacterium RIFOXYB2_FULL_36_35</name>
    <dbReference type="NCBI Taxonomy" id="1802578"/>
    <lineage>
        <taxon>Bacteria</taxon>
        <taxon>Bacillati</taxon>
        <taxon>Saganbacteria</taxon>
    </lineage>
</organism>
<keyword evidence="1" id="KW-0812">Transmembrane</keyword>
<gene>
    <name evidence="2" type="ORF">A2290_08210</name>
</gene>
<feature type="transmembrane region" description="Helical" evidence="1">
    <location>
        <begin position="45"/>
        <end position="63"/>
    </location>
</feature>
<comment type="caution">
    <text evidence="2">The sequence shown here is derived from an EMBL/GenBank/DDBJ whole genome shotgun (WGS) entry which is preliminary data.</text>
</comment>
<feature type="transmembrane region" description="Helical" evidence="1">
    <location>
        <begin position="21"/>
        <end position="39"/>
    </location>
</feature>
<keyword evidence="1" id="KW-0472">Membrane</keyword>
<reference evidence="2 3" key="1">
    <citation type="journal article" date="2016" name="Nat. Commun.">
        <title>Thousands of microbial genomes shed light on interconnected biogeochemical processes in an aquifer system.</title>
        <authorList>
            <person name="Anantharaman K."/>
            <person name="Brown C.T."/>
            <person name="Hug L.A."/>
            <person name="Sharon I."/>
            <person name="Castelle C.J."/>
            <person name="Probst A.J."/>
            <person name="Thomas B.C."/>
            <person name="Singh A."/>
            <person name="Wilkins M.J."/>
            <person name="Karaoz U."/>
            <person name="Brodie E.L."/>
            <person name="Williams K.H."/>
            <person name="Hubbard S.S."/>
            <person name="Banfield J.F."/>
        </authorList>
    </citation>
    <scope>NUCLEOTIDE SEQUENCE [LARGE SCALE GENOMIC DNA]</scope>
</reference>
<keyword evidence="1" id="KW-1133">Transmembrane helix</keyword>
<dbReference type="Proteomes" id="UP000177905">
    <property type="component" value="Unassembled WGS sequence"/>
</dbReference>
<evidence type="ECO:0000313" key="2">
    <source>
        <dbReference type="EMBL" id="OGC13301.1"/>
    </source>
</evidence>
<evidence type="ECO:0000313" key="3">
    <source>
        <dbReference type="Proteomes" id="UP000177905"/>
    </source>
</evidence>
<feature type="transmembrane region" description="Helical" evidence="1">
    <location>
        <begin position="181"/>
        <end position="198"/>
    </location>
</feature>
<accession>A0A1F4RYR2</accession>
<protein>
    <submittedName>
        <fullName evidence="2">Uncharacterized protein</fullName>
    </submittedName>
</protein>
<proteinExistence type="predicted"/>
<name>A0A1F4RYR2_UNCSA</name>
<feature type="transmembrane region" description="Helical" evidence="1">
    <location>
        <begin position="204"/>
        <end position="228"/>
    </location>
</feature>
<dbReference type="EMBL" id="MEUA01000059">
    <property type="protein sequence ID" value="OGC13301.1"/>
    <property type="molecule type" value="Genomic_DNA"/>
</dbReference>
<dbReference type="AlphaFoldDB" id="A0A1F4RYR2"/>
<sequence>MFIIKQGDTNATIKRSLFGSNLSLSLIAIALLVTAFFMVKKGNYFPPFFLVPIALVLIYSIFYKREEASSLEFDFLANQLNYHPFQENKIIPIPLSEAEFQTKEEIHTHRKGGKSFFISLSIKYNENREQKALPIIDSADYNEAIIVIKYLNKLHKNGKIKLDKIGQLLASYNMPKFPTKVATVLQVLWFIAILFIIQKQHLPMPPFAVTIFLLIVFLIPALILFFIYSSKKDKALLDLYKNKIEEEIYDQEDSAAKDQLAEKLIKKVKEFTADEMLALVGYMVDLPKSQLVFKKDELSKKEYHNIATKLFDDNNDIVLTAVQFGKLENYLQEEMT</sequence>
<evidence type="ECO:0000256" key="1">
    <source>
        <dbReference type="SAM" id="Phobius"/>
    </source>
</evidence>